<dbReference type="Pfam" id="PF05662">
    <property type="entry name" value="YadA_stalk"/>
    <property type="match status" value="17"/>
</dbReference>
<proteinExistence type="predicted"/>
<protein>
    <recommendedName>
        <fullName evidence="1">Trimeric autotransporter adhesin YadA-like stalk domain-containing protein</fullName>
    </recommendedName>
</protein>
<reference evidence="2 3" key="1">
    <citation type="submission" date="2012-03" db="EMBL/GenBank/DDBJ databases">
        <title>The Genome Sequence of Bartonella taylorii 8TBB.</title>
        <authorList>
            <consortium name="The Broad Institute Genome Sequencing Platform"/>
            <consortium name="The Broad Institute Genome Sequencing Center for Infectious Disease"/>
            <person name="Feldgarden M."/>
            <person name="Kirby J."/>
            <person name="Kosoy M."/>
            <person name="Birtles R."/>
            <person name="Probert W.S."/>
            <person name="Chiaraviglio L."/>
            <person name="Young S.K."/>
            <person name="Zeng Q."/>
            <person name="Gargeya S."/>
            <person name="Fitzgerald M."/>
            <person name="Haas B."/>
            <person name="Abouelleil A."/>
            <person name="Alvarado L."/>
            <person name="Arachchi H.M."/>
            <person name="Berlin A."/>
            <person name="Chapman S.B."/>
            <person name="Gearin G."/>
            <person name="Goldberg J."/>
            <person name="Griggs A."/>
            <person name="Gujja S."/>
            <person name="Hansen M."/>
            <person name="Heiman D."/>
            <person name="Howarth C."/>
            <person name="Larimer J."/>
            <person name="Lui A."/>
            <person name="MacDonald P.J.P."/>
            <person name="McCowen C."/>
            <person name="Montmayeur A."/>
            <person name="Murphy C."/>
            <person name="Neiman D."/>
            <person name="Pearson M."/>
            <person name="Priest M."/>
            <person name="Roberts A."/>
            <person name="Saif S."/>
            <person name="Shea T."/>
            <person name="Sisk P."/>
            <person name="Stolte C."/>
            <person name="Sykes S."/>
            <person name="Wortman J."/>
            <person name="Nusbaum C."/>
            <person name="Birren B."/>
        </authorList>
    </citation>
    <scope>NUCLEOTIDE SEQUENCE [LARGE SCALE GENOMIC DNA]</scope>
    <source>
        <strain evidence="2 3">8TBB</strain>
    </source>
</reference>
<feature type="domain" description="Trimeric autotransporter adhesin YadA-like stalk" evidence="1">
    <location>
        <begin position="128"/>
        <end position="160"/>
    </location>
</feature>
<feature type="domain" description="Trimeric autotransporter adhesin YadA-like stalk" evidence="1">
    <location>
        <begin position="2285"/>
        <end position="2314"/>
    </location>
</feature>
<accession>A0A9P2S124</accession>
<gene>
    <name evidence="2" type="ORF">ME9_00441</name>
</gene>
<feature type="non-terminal residue" evidence="2">
    <location>
        <position position="2517"/>
    </location>
</feature>
<sequence length="2517" mass="269760">ANGDVSPTSTDAVTGKQLYLLGDTFAKYFGGGASFSGGTWTAPKFKVKTVKADGTGSEETVYNDVASALAGVGNSFTNIKNEITNVVTKVEGDSLSWSKEANAFVARHAEKVTGEDPVKSVNSKIKFLANGDVSKGSTDAINGSQLFETNEKVATYLGGGAKYDEGKWTPPSFKVKTVKADGKEGEETVYNDVASALAGVGNSITNVKNELTKQINNEITNVKGDSLVKKDANTNYITIGAEVEGSEINIANSKNELRALSGVKEAKNDNEAVNKSQLDTSIKKVEDKLTNVTEQVKGDSLLWNEEANAFVARHEKSTEEKGRSVRIQENSKITSLLNGDVSKNSTDAINGSQLFETNDKVTTYLGGGAKYENGAWTAPSFKVKIVSADGSGVEEKVYKNVASAFGGVGDSFTSVKNSITNVKNEISKEINNVKGISLLWNDTANAFVARHEKSTEEGKSVRIQENSKITSLANGDISKTSTDAVTGKQLYSLGDKVATYFGGDAKYENGEWIAPKFKVKTVKDDGTESEQSYNNVAAAFEGVGTSITNVQNKFTEQVNNAITKVEGENLVQQDKKTNHITIGAAKEGTEINIANKAGEKRIISGVSHGTIGKDSTQVVNGDQIHTISQDIAKFLGGNAAFNNGALTTPTYSLSKVEENGSISSATFNDVGAAFTGLDTNIKNVNARIKEVSQGVAQDSLLWSASDGAFSARHGKEKDRKDSKITHLSDGNIASNSTDAVTGGQLYSLKSALATYFGGGAGYDQDGNWKAPSFKVNTVKNDGNSEETNYTNVADALAGVGSSFTNIKNEITKQINNEISNVKGDSLVKKDASTNYITIGAEIEGSVINITNKNKEDRLLSGVKDGELSKTSRQAVNGSQLFTTNENVTTVTNDLKKVANNTSAYFGGGADVLKGDIPSFSIQENTYHTVAEAFAGVDSSFTKLHNEISKNNTEVTERIEQNALLWNDDAHAFVARHEKSKEEKGRAVRAQENSKITFLLDGNVSDGSTDAVTGNQLYSLGDKVATYFGGDAKYENGAWTAPTFTVQKFDDKGNATEEKYSTVTDALAGVSTSITNVKNEITKQINNEISNVKGDSLVKQDAKTQVVNIGKEVEGNTISVVNKNGEDRTLSGVQEATKGNEAVNKAQLDKSLQDLSTNLQSEDSAVVHYDKNNDENGTINYKSVTLGGKDKFPVALHNVADGAISSESHDAINGKQINKIGEDVTKFLGGNAAFSNGSFTEPIYNLSQVTKDGEIKSAEFKNVGSAFEGLDENIKNVNQRIKEVTQGVAQDSLNWSKEEEAFVAKHGEGKNRGNSKLKFLLDGEISKGSTEAITGSQLYSMGETVATYFGGGAGYEKGKWKAPSFVIKKIDAEGKESEESYTNVAEALSGISNTVTNVHNDVTNVVSDSLIKQDQKGLITVGAERGGNKISILNRDGADRTLSGVKAAENDNEAVNKAQLDKSLKELSRDIQSEDSSVVLYDKKADGKTDYSSVTFGKGVDKDSAPVALHNVKDGVISEASHDVINGSQINTITQEVAKFFGGGAGFKDGKFTEPSYKLSRIDADGQITDDSFNDVSSAFTGLDKNIKNVNKRIKEVSEGVAQDSLNWSKEANAFVAQHGKEGAKTNSKITSLANGDLLSTSTDAVNGSQLFETNNKVSTYLGGGAKYENGQWTAPNFVVKKFGVEGHVTEENYNTVADAFSAVNGSFTKLHNEISKNNTEVTERIEQNALLWNDDAHAFVARHEKSKKEKGRAVRIQENSKIKFLADGAIEEGATEAITGNQLYSLNKTVAKYFGGGAGYESGEWTAPSFTVQKFDAKGNVTEEKYSTVADALADVSTSITNVHKEFNNEINNVVSDSLIKKDDKINLINIGKEVEGSEINITNKNKEDRTLSGVKEAVNNNEAVNKAQFDKGLKDLSKDLQSDDSAVVHYDKKDDKIDYTNVTLGGKDKSSVALHNVADGRIGENSHDAINGKQINKISEDVAKFLGGNTSFKDGTFRGPMYEVSSVSENGEIKKTSYDNVGSAFAGLDTNVNNVNNHLMNAVQKFDEKINNITQEVQGDALLWSDADKAFIAQHGKDETRSNSKITSLQSGNIADNSTDAINGSQLYSMSNTLAKYLGGGAGYAEGQWNVPNFTVQKFDAEGNATEEKYNTVADAFSAVNNSFTNIHNEVKNEINNVISDSLVKWDDATKLIRIGGEKDGTTISIADKDNKSRTLSGVKDAENDNEAVNKGQLEKSLKKLSENIQSEDSSVVLYDKKANNETDYSSVTFGKGIDKNSAPVALHNVKDGSLSEGSHDVVNGGQLNTISQDVAKFLGGDAAFKNGAFTGPTYNLSQVSKEGKVEENVFNDVGSAFAGLDENIKNVNQRIKDVSESVAQDSLNWSKEDKAFAAKHGKEGSNSKIKFLADGEIANGSTDAVNGSQLYSLNNTVATYFGGGAKYEEGKWVAPTFTVKTFDANGKEGKESYTSVAEAFTGVNNAFISFGNKVTNEITNQVNNAITKVEGESLVKQDKKTKV</sequence>
<organism evidence="2 3">
    <name type="scientific">Bartonella taylorii 8TBB</name>
    <dbReference type="NCBI Taxonomy" id="1094560"/>
    <lineage>
        <taxon>Bacteria</taxon>
        <taxon>Pseudomonadati</taxon>
        <taxon>Pseudomonadota</taxon>
        <taxon>Alphaproteobacteria</taxon>
        <taxon>Hyphomicrobiales</taxon>
        <taxon>Bartonellaceae</taxon>
        <taxon>Bartonella</taxon>
    </lineage>
</organism>
<feature type="domain" description="Trimeric autotransporter adhesin YadA-like stalk" evidence="1">
    <location>
        <begin position="723"/>
        <end position="761"/>
    </location>
</feature>
<evidence type="ECO:0000259" key="1">
    <source>
        <dbReference type="Pfam" id="PF05662"/>
    </source>
</evidence>
<evidence type="ECO:0000313" key="2">
    <source>
        <dbReference type="EMBL" id="EJF96741.1"/>
    </source>
</evidence>
<feature type="domain" description="Trimeric autotransporter adhesin YadA-like stalk" evidence="1">
    <location>
        <begin position="1765"/>
        <end position="1799"/>
    </location>
</feature>
<feature type="domain" description="Trimeric autotransporter adhesin YadA-like stalk" evidence="1">
    <location>
        <begin position="862"/>
        <end position="902"/>
    </location>
</feature>
<keyword evidence="3" id="KW-1185">Reference proteome</keyword>
<comment type="caution">
    <text evidence="2">The sequence shown here is derived from an EMBL/GenBank/DDBJ whole genome shotgun (WGS) entry which is preliminary data.</text>
</comment>
<feature type="non-terminal residue" evidence="2">
    <location>
        <position position="1"/>
    </location>
</feature>
<name>A0A9P2S124_BARTA</name>
<dbReference type="SUPFAM" id="SSF101967">
    <property type="entry name" value="Adhesin YadA, collagen-binding domain"/>
    <property type="match status" value="1"/>
</dbReference>
<dbReference type="Gene3D" id="4.10.80.270">
    <property type="match status" value="2"/>
</dbReference>
<evidence type="ECO:0000313" key="3">
    <source>
        <dbReference type="Proteomes" id="UP000002648"/>
    </source>
</evidence>
<feature type="domain" description="Trimeric autotransporter adhesin YadA-like stalk" evidence="1">
    <location>
        <begin position="1321"/>
        <end position="1353"/>
    </location>
</feature>
<dbReference type="InterPro" id="IPR011049">
    <property type="entry name" value="Serralysin-like_metalloprot_C"/>
</dbReference>
<feature type="domain" description="Trimeric autotransporter adhesin YadA-like stalk" evidence="1">
    <location>
        <begin position="262"/>
        <end position="298"/>
    </location>
</feature>
<dbReference type="Gene3D" id="6.10.250.2040">
    <property type="match status" value="4"/>
</dbReference>
<feature type="domain" description="Trimeric autotransporter adhesin YadA-like stalk" evidence="1">
    <location>
        <begin position="1"/>
        <end position="36"/>
    </location>
</feature>
<dbReference type="Gene3D" id="1.20.5.170">
    <property type="match status" value="13"/>
</dbReference>
<dbReference type="InterPro" id="IPR008635">
    <property type="entry name" value="Coiled_stalk_dom"/>
</dbReference>
<feature type="domain" description="Trimeric autotransporter adhesin YadA-like stalk" evidence="1">
    <location>
        <begin position="1509"/>
        <end position="1538"/>
    </location>
</feature>
<feature type="domain" description="Trimeric autotransporter adhesin YadA-like stalk" evidence="1">
    <location>
        <begin position="1196"/>
        <end position="1224"/>
    </location>
</feature>
<feature type="domain" description="Trimeric autotransporter adhesin YadA-like stalk" evidence="1">
    <location>
        <begin position="332"/>
        <end position="371"/>
    </location>
</feature>
<dbReference type="EMBL" id="AIMD01000018">
    <property type="protein sequence ID" value="EJF96741.1"/>
    <property type="molecule type" value="Genomic_DNA"/>
</dbReference>
<dbReference type="Proteomes" id="UP000002648">
    <property type="component" value="Unassembled WGS sequence"/>
</dbReference>
<feature type="domain" description="Trimeric autotransporter adhesin YadA-like stalk" evidence="1">
    <location>
        <begin position="2097"/>
        <end position="2122"/>
    </location>
</feature>
<feature type="domain" description="Trimeric autotransporter adhesin YadA-like stalk" evidence="1">
    <location>
        <begin position="1956"/>
        <end position="1993"/>
    </location>
</feature>
<feature type="domain" description="Trimeric autotransporter adhesin YadA-like stalk" evidence="1">
    <location>
        <begin position="1628"/>
        <end position="1666"/>
    </location>
</feature>
<dbReference type="GO" id="GO:0019867">
    <property type="term" value="C:outer membrane"/>
    <property type="evidence" value="ECO:0007669"/>
    <property type="project" value="InterPro"/>
</dbReference>
<feature type="domain" description="Trimeric autotransporter adhesin YadA-like stalk" evidence="1">
    <location>
        <begin position="468"/>
        <end position="506"/>
    </location>
</feature>
<dbReference type="Gene3D" id="6.10.250.2030">
    <property type="match status" value="10"/>
</dbReference>
<feature type="domain" description="Trimeric autotransporter adhesin YadA-like stalk" evidence="1">
    <location>
        <begin position="2406"/>
        <end position="2439"/>
    </location>
</feature>
<feature type="domain" description="Trimeric autotransporter adhesin YadA-like stalk" evidence="1">
    <location>
        <begin position="1000"/>
        <end position="1033"/>
    </location>
</feature>